<evidence type="ECO:0000313" key="2">
    <source>
        <dbReference type="Proteomes" id="UP000664034"/>
    </source>
</evidence>
<sequence length="235" mass="26691">MKHVIYCLMILFVMACRPTSIDIVAPEYPDWTVIRAPENKTIMGVWGDLDNTLLISTLSAIYRSTDRGANWQLVLKQSIGMFNVKAYRDTLFTLTSLVNGRYLTSADNYSIDDGKTWLPYRRYNPMFELTNVVDNSPAFLSINPVTTTSGETYRIRRQFFPDSTATLGSFRTPGVITTTNRRINLPVSHQLESLYIDGKNRLYITGSDNVCEEQPTFRFCNGGRGVVYISKKPIP</sequence>
<accession>A0A939GMH3</accession>
<name>A0A939GMH3_9BACT</name>
<comment type="caution">
    <text evidence="1">The sequence shown here is derived from an EMBL/GenBank/DDBJ whole genome shotgun (WGS) entry which is preliminary data.</text>
</comment>
<proteinExistence type="predicted"/>
<evidence type="ECO:0008006" key="3">
    <source>
        <dbReference type="Google" id="ProtNLM"/>
    </source>
</evidence>
<dbReference type="RefSeq" id="WP_207366656.1">
    <property type="nucleotide sequence ID" value="NZ_JAFMYV010000012.1"/>
</dbReference>
<reference evidence="1" key="1">
    <citation type="submission" date="2021-03" db="EMBL/GenBank/DDBJ databases">
        <title>Fibrella sp. HMF5335 genome sequencing and assembly.</title>
        <authorList>
            <person name="Kang H."/>
            <person name="Kim H."/>
            <person name="Bae S."/>
            <person name="Joh K."/>
        </authorList>
    </citation>
    <scope>NUCLEOTIDE SEQUENCE</scope>
    <source>
        <strain evidence="1">HMF5335</strain>
    </source>
</reference>
<gene>
    <name evidence="1" type="ORF">J2I47_21390</name>
</gene>
<dbReference type="Proteomes" id="UP000664034">
    <property type="component" value="Unassembled WGS sequence"/>
</dbReference>
<keyword evidence="2" id="KW-1185">Reference proteome</keyword>
<dbReference type="AlphaFoldDB" id="A0A939GMH3"/>
<protein>
    <recommendedName>
        <fullName evidence="3">Exo-alpha-sialidase</fullName>
    </recommendedName>
</protein>
<dbReference type="InterPro" id="IPR036278">
    <property type="entry name" value="Sialidase_sf"/>
</dbReference>
<organism evidence="1 2">
    <name type="scientific">Fibrella rubiginis</name>
    <dbReference type="NCBI Taxonomy" id="2817060"/>
    <lineage>
        <taxon>Bacteria</taxon>
        <taxon>Pseudomonadati</taxon>
        <taxon>Bacteroidota</taxon>
        <taxon>Cytophagia</taxon>
        <taxon>Cytophagales</taxon>
        <taxon>Spirosomataceae</taxon>
        <taxon>Fibrella</taxon>
    </lineage>
</organism>
<dbReference type="EMBL" id="JAFMYV010000012">
    <property type="protein sequence ID" value="MBO0939123.1"/>
    <property type="molecule type" value="Genomic_DNA"/>
</dbReference>
<evidence type="ECO:0000313" key="1">
    <source>
        <dbReference type="EMBL" id="MBO0939123.1"/>
    </source>
</evidence>
<dbReference type="SUPFAM" id="SSF50939">
    <property type="entry name" value="Sialidases"/>
    <property type="match status" value="1"/>
</dbReference>
<dbReference type="PROSITE" id="PS51257">
    <property type="entry name" value="PROKAR_LIPOPROTEIN"/>
    <property type="match status" value="1"/>
</dbReference>